<keyword evidence="2" id="KW-1185">Reference proteome</keyword>
<organism evidence="1 2">
    <name type="scientific">Paramecium pentaurelia</name>
    <dbReference type="NCBI Taxonomy" id="43138"/>
    <lineage>
        <taxon>Eukaryota</taxon>
        <taxon>Sar</taxon>
        <taxon>Alveolata</taxon>
        <taxon>Ciliophora</taxon>
        <taxon>Intramacronucleata</taxon>
        <taxon>Oligohymenophorea</taxon>
        <taxon>Peniculida</taxon>
        <taxon>Parameciidae</taxon>
        <taxon>Paramecium</taxon>
    </lineage>
</organism>
<accession>A0A8S1UK88</accession>
<evidence type="ECO:0000313" key="2">
    <source>
        <dbReference type="Proteomes" id="UP000689195"/>
    </source>
</evidence>
<name>A0A8S1UK88_9CILI</name>
<dbReference type="Proteomes" id="UP000689195">
    <property type="component" value="Unassembled WGS sequence"/>
</dbReference>
<reference evidence="1" key="1">
    <citation type="submission" date="2021-01" db="EMBL/GenBank/DDBJ databases">
        <authorList>
            <consortium name="Genoscope - CEA"/>
            <person name="William W."/>
        </authorList>
    </citation>
    <scope>NUCLEOTIDE SEQUENCE</scope>
</reference>
<protein>
    <submittedName>
        <fullName evidence="1">Uncharacterized protein</fullName>
    </submittedName>
</protein>
<sequence>MLQQIQKEKVTIFDIIQNVNFETLKFNQASRVVILDNQYTKRIAHRDLKHEKVMLCRGKIELQSKRQILIKTKSKNGQQLTLVPLQQLKVPAELSQKYKQIKSSFQISEESFINRSENVKSEMLEEEACQYIKILKNEKYLIKNTKIVNFLAINFIQKIVERNSFSRQATNEYMILNHILFQGIQQDKLLSFKNHKKVLSVILAENSSTQTYNMEEKENQNLNFVEQFNIKSNDLFIDHQIWYQQKEKIGTI</sequence>
<gene>
    <name evidence="1" type="ORF">PPENT_87.1.T0390009</name>
</gene>
<dbReference type="AlphaFoldDB" id="A0A8S1UK88"/>
<evidence type="ECO:0000313" key="1">
    <source>
        <dbReference type="EMBL" id="CAD8163066.1"/>
    </source>
</evidence>
<dbReference type="EMBL" id="CAJJDO010000039">
    <property type="protein sequence ID" value="CAD8163066.1"/>
    <property type="molecule type" value="Genomic_DNA"/>
</dbReference>
<comment type="caution">
    <text evidence="1">The sequence shown here is derived from an EMBL/GenBank/DDBJ whole genome shotgun (WGS) entry which is preliminary data.</text>
</comment>
<proteinExistence type="predicted"/>